<reference evidence="3" key="1">
    <citation type="submission" date="2017-09" db="EMBL/GenBank/DDBJ databases">
        <title>Depth-based differentiation of microbial function through sediment-hosted aquifers and enrichment of novel symbionts in the deep terrestrial subsurface.</title>
        <authorList>
            <person name="Probst A.J."/>
            <person name="Ladd B."/>
            <person name="Jarett J.K."/>
            <person name="Geller-Mcgrath D.E."/>
            <person name="Sieber C.M.K."/>
            <person name="Emerson J.B."/>
            <person name="Anantharaman K."/>
            <person name="Thomas B.C."/>
            <person name="Malmstrom R."/>
            <person name="Stieglmeier M."/>
            <person name="Klingl A."/>
            <person name="Woyke T."/>
            <person name="Ryan C.M."/>
            <person name="Banfield J.F."/>
        </authorList>
    </citation>
    <scope>NUCLEOTIDE SEQUENCE [LARGE SCALE GENOMIC DNA]</scope>
</reference>
<sequence>MFCAIVMPFEQPNNGGNFMSKTTPTISQIFVLFSSGLILLGLSILLFCDRQKPTPLNAVVQSTFYEKGKMDLIIEPKININTGVLPLGDAQQLTLTKTPDKYKVVFKWLEPLEGCPTTYSFEGKDIFDKYRDRIGEKVSVSCHVTSNSKGKCLRIKCYSILKPPEPERAEGE</sequence>
<evidence type="ECO:0000313" key="3">
    <source>
        <dbReference type="Proteomes" id="UP000231456"/>
    </source>
</evidence>
<keyword evidence="1" id="KW-0472">Membrane</keyword>
<keyword evidence="1" id="KW-0812">Transmembrane</keyword>
<keyword evidence="1" id="KW-1133">Transmembrane helix</keyword>
<proteinExistence type="predicted"/>
<accession>A0A2M8FAC2</accession>
<dbReference type="Proteomes" id="UP000231456">
    <property type="component" value="Unassembled WGS sequence"/>
</dbReference>
<feature type="transmembrane region" description="Helical" evidence="1">
    <location>
        <begin position="26"/>
        <end position="48"/>
    </location>
</feature>
<organism evidence="2 3">
    <name type="scientific">Candidatus Magasanikbacteria bacterium CG_4_9_14_0_2_um_filter_42_11</name>
    <dbReference type="NCBI Taxonomy" id="1974643"/>
    <lineage>
        <taxon>Bacteria</taxon>
        <taxon>Candidatus Magasanikiibacteriota</taxon>
    </lineage>
</organism>
<gene>
    <name evidence="2" type="ORF">CO030_01580</name>
</gene>
<evidence type="ECO:0000313" key="2">
    <source>
        <dbReference type="EMBL" id="PJC52680.1"/>
    </source>
</evidence>
<dbReference type="EMBL" id="PFRH01000056">
    <property type="protein sequence ID" value="PJC52680.1"/>
    <property type="molecule type" value="Genomic_DNA"/>
</dbReference>
<name>A0A2M8FAC2_9BACT</name>
<evidence type="ECO:0000256" key="1">
    <source>
        <dbReference type="SAM" id="Phobius"/>
    </source>
</evidence>
<protein>
    <submittedName>
        <fullName evidence="2">Uncharacterized protein</fullName>
    </submittedName>
</protein>
<dbReference type="AlphaFoldDB" id="A0A2M8FAC2"/>
<comment type="caution">
    <text evidence="2">The sequence shown here is derived from an EMBL/GenBank/DDBJ whole genome shotgun (WGS) entry which is preliminary data.</text>
</comment>